<dbReference type="STRING" id="34690.A0A182UG23"/>
<dbReference type="PRINTS" id="PR00080">
    <property type="entry name" value="SDRFAMILY"/>
</dbReference>
<evidence type="ECO:0000256" key="3">
    <source>
        <dbReference type="RuleBase" id="RU000363"/>
    </source>
</evidence>
<keyword evidence="5" id="KW-1185">Reference proteome</keyword>
<dbReference type="Pfam" id="PF00106">
    <property type="entry name" value="adh_short"/>
    <property type="match status" value="1"/>
</dbReference>
<protein>
    <recommendedName>
        <fullName evidence="6">Short-chain dehydrogenase</fullName>
    </recommendedName>
</protein>
<dbReference type="AlphaFoldDB" id="A0A182UG23"/>
<dbReference type="EnsemblMetazoa" id="AMEC019751-RA">
    <property type="protein sequence ID" value="AMEC019751-PA"/>
    <property type="gene ID" value="AMEC019751"/>
</dbReference>
<dbReference type="Gene3D" id="3.40.50.720">
    <property type="entry name" value="NAD(P)-binding Rossmann-like Domain"/>
    <property type="match status" value="1"/>
</dbReference>
<dbReference type="CDD" id="cd05325">
    <property type="entry name" value="carb_red_sniffer_like_SDR_c"/>
    <property type="match status" value="1"/>
</dbReference>
<dbReference type="Proteomes" id="UP000075902">
    <property type="component" value="Unassembled WGS sequence"/>
</dbReference>
<name>A0A182UG23_9DIPT</name>
<keyword evidence="2" id="KW-0560">Oxidoreductase</keyword>
<reference evidence="4" key="2">
    <citation type="submission" date="2020-05" db="UniProtKB">
        <authorList>
            <consortium name="EnsemblMetazoa"/>
        </authorList>
    </citation>
    <scope>IDENTIFICATION</scope>
    <source>
        <strain evidence="4">CM1001059</strain>
    </source>
</reference>
<dbReference type="InterPro" id="IPR036291">
    <property type="entry name" value="NAD(P)-bd_dom_sf"/>
</dbReference>
<accession>A0A182UG23</accession>
<dbReference type="InterPro" id="IPR051468">
    <property type="entry name" value="Fungal_SecMetab_SDRs"/>
</dbReference>
<organism evidence="4 5">
    <name type="scientific">Anopheles melas</name>
    <dbReference type="NCBI Taxonomy" id="34690"/>
    <lineage>
        <taxon>Eukaryota</taxon>
        <taxon>Metazoa</taxon>
        <taxon>Ecdysozoa</taxon>
        <taxon>Arthropoda</taxon>
        <taxon>Hexapoda</taxon>
        <taxon>Insecta</taxon>
        <taxon>Pterygota</taxon>
        <taxon>Neoptera</taxon>
        <taxon>Endopterygota</taxon>
        <taxon>Diptera</taxon>
        <taxon>Nematocera</taxon>
        <taxon>Culicoidea</taxon>
        <taxon>Culicidae</taxon>
        <taxon>Anophelinae</taxon>
        <taxon>Anopheles</taxon>
    </lineage>
</organism>
<reference evidence="5" key="1">
    <citation type="submission" date="2014-01" db="EMBL/GenBank/DDBJ databases">
        <title>The Genome Sequence of Anopheles melas CM1001059_A (V2).</title>
        <authorList>
            <consortium name="The Broad Institute Genomics Platform"/>
            <person name="Neafsey D.E."/>
            <person name="Besansky N."/>
            <person name="Howell P."/>
            <person name="Walton C."/>
            <person name="Young S.K."/>
            <person name="Zeng Q."/>
            <person name="Gargeya S."/>
            <person name="Fitzgerald M."/>
            <person name="Haas B."/>
            <person name="Abouelleil A."/>
            <person name="Allen A.W."/>
            <person name="Alvarado L."/>
            <person name="Arachchi H.M."/>
            <person name="Berlin A.M."/>
            <person name="Chapman S.B."/>
            <person name="Gainer-Dewar J."/>
            <person name="Goldberg J."/>
            <person name="Griggs A."/>
            <person name="Gujja S."/>
            <person name="Hansen M."/>
            <person name="Howarth C."/>
            <person name="Imamovic A."/>
            <person name="Ireland A."/>
            <person name="Larimer J."/>
            <person name="McCowan C."/>
            <person name="Murphy C."/>
            <person name="Pearson M."/>
            <person name="Poon T.W."/>
            <person name="Priest M."/>
            <person name="Roberts A."/>
            <person name="Saif S."/>
            <person name="Shea T."/>
            <person name="Sisk P."/>
            <person name="Sykes S."/>
            <person name="Wortman J."/>
            <person name="Nusbaum C."/>
            <person name="Birren B."/>
        </authorList>
    </citation>
    <scope>NUCLEOTIDE SEQUENCE [LARGE SCALE GENOMIC DNA]</scope>
    <source>
        <strain evidence="5">CM1001059</strain>
    </source>
</reference>
<evidence type="ECO:0000256" key="2">
    <source>
        <dbReference type="ARBA" id="ARBA00023002"/>
    </source>
</evidence>
<dbReference type="GO" id="GO:0004090">
    <property type="term" value="F:carbonyl reductase (NADPH) activity"/>
    <property type="evidence" value="ECO:0007669"/>
    <property type="project" value="TreeGrafter"/>
</dbReference>
<dbReference type="PANTHER" id="PTHR43544:SF7">
    <property type="entry name" value="NADB-LER2"/>
    <property type="match status" value="1"/>
</dbReference>
<dbReference type="InterPro" id="IPR002347">
    <property type="entry name" value="SDR_fam"/>
</dbReference>
<proteinExistence type="inferred from homology"/>
<evidence type="ECO:0000256" key="1">
    <source>
        <dbReference type="ARBA" id="ARBA00022857"/>
    </source>
</evidence>
<dbReference type="PRINTS" id="PR00081">
    <property type="entry name" value="GDHRDH"/>
</dbReference>
<evidence type="ECO:0008006" key="6">
    <source>
        <dbReference type="Google" id="ProtNLM"/>
    </source>
</evidence>
<dbReference type="VEuPathDB" id="VectorBase:AMEC019751"/>
<evidence type="ECO:0000313" key="5">
    <source>
        <dbReference type="Proteomes" id="UP000075902"/>
    </source>
</evidence>
<keyword evidence="1" id="KW-0521">NADP</keyword>
<dbReference type="GO" id="GO:0005737">
    <property type="term" value="C:cytoplasm"/>
    <property type="evidence" value="ECO:0007669"/>
    <property type="project" value="TreeGrafter"/>
</dbReference>
<evidence type="ECO:0000313" key="4">
    <source>
        <dbReference type="EnsemblMetazoa" id="AMEC019751-PA"/>
    </source>
</evidence>
<comment type="similarity">
    <text evidence="3">Belongs to the short-chain dehydrogenases/reductases (SDR) family.</text>
</comment>
<dbReference type="SUPFAM" id="SSF51735">
    <property type="entry name" value="NAD(P)-binding Rossmann-fold domains"/>
    <property type="match status" value="1"/>
</dbReference>
<sequence>MNSILITGCNRGLGLGLVKALIGLPAPAPTHIIATYRDPAKSQIILPNALVRTALLAGYNRLTLPTLNADVKNFDLYDQFAKDVDAVLQGAGLNVLFNNAGISPKSTRLNFTKQDDLVDTFVVNTVAPIMMTKAFVPLLKKASDANPAAPVGPQRACIVNMSSILGSIEANREGGLYGYRTSKSALNAATKSMSLDLKGHKIMAVAMHPGWVQTDMGGTKAPLTVEQSCAAMVGTLLALNESNNGGFLQYDGKPLPW</sequence>
<dbReference type="PANTHER" id="PTHR43544">
    <property type="entry name" value="SHORT-CHAIN DEHYDROGENASE/REDUCTASE"/>
    <property type="match status" value="1"/>
</dbReference>